<feature type="region of interest" description="Disordered" evidence="1">
    <location>
        <begin position="1"/>
        <end position="39"/>
    </location>
</feature>
<proteinExistence type="predicted"/>
<dbReference type="OrthoDB" id="6380665at2759"/>
<comment type="caution">
    <text evidence="2">The sequence shown here is derived from an EMBL/GenBank/DDBJ whole genome shotgun (WGS) entry which is preliminary data.</text>
</comment>
<accession>A0A6A4X805</accession>
<gene>
    <name evidence="2" type="ORF">FJT64_017059</name>
</gene>
<reference evidence="2 3" key="1">
    <citation type="submission" date="2019-07" db="EMBL/GenBank/DDBJ databases">
        <title>Draft genome assembly of a fouling barnacle, Amphibalanus amphitrite (Darwin, 1854): The first reference genome for Thecostraca.</title>
        <authorList>
            <person name="Kim W."/>
        </authorList>
    </citation>
    <scope>NUCLEOTIDE SEQUENCE [LARGE SCALE GENOMIC DNA]</scope>
    <source>
        <strain evidence="2">SNU_AA5</strain>
        <tissue evidence="2">Soma without cirri and trophi</tissue>
    </source>
</reference>
<dbReference type="Proteomes" id="UP000440578">
    <property type="component" value="Unassembled WGS sequence"/>
</dbReference>
<name>A0A6A4X805_AMPAM</name>
<organism evidence="2 3">
    <name type="scientific">Amphibalanus amphitrite</name>
    <name type="common">Striped barnacle</name>
    <name type="synonym">Balanus amphitrite</name>
    <dbReference type="NCBI Taxonomy" id="1232801"/>
    <lineage>
        <taxon>Eukaryota</taxon>
        <taxon>Metazoa</taxon>
        <taxon>Ecdysozoa</taxon>
        <taxon>Arthropoda</taxon>
        <taxon>Crustacea</taxon>
        <taxon>Multicrustacea</taxon>
        <taxon>Cirripedia</taxon>
        <taxon>Thoracica</taxon>
        <taxon>Thoracicalcarea</taxon>
        <taxon>Balanomorpha</taxon>
        <taxon>Balanoidea</taxon>
        <taxon>Balanidae</taxon>
        <taxon>Amphibalaninae</taxon>
        <taxon>Amphibalanus</taxon>
    </lineage>
</organism>
<dbReference type="PANTHER" id="PTHR47510:SF3">
    <property type="entry name" value="ENDO_EXONUCLEASE_PHOSPHATASE DOMAIN-CONTAINING PROTEIN"/>
    <property type="match status" value="1"/>
</dbReference>
<protein>
    <recommendedName>
        <fullName evidence="4">Reverse transcriptase</fullName>
    </recommendedName>
</protein>
<keyword evidence="3" id="KW-1185">Reference proteome</keyword>
<evidence type="ECO:0008006" key="4">
    <source>
        <dbReference type="Google" id="ProtNLM"/>
    </source>
</evidence>
<evidence type="ECO:0000313" key="3">
    <source>
        <dbReference type="Proteomes" id="UP000440578"/>
    </source>
</evidence>
<evidence type="ECO:0000256" key="1">
    <source>
        <dbReference type="SAM" id="MobiDB-lite"/>
    </source>
</evidence>
<sequence>MVVAKHVSGARAVDDKQTTKQLVQQPTHPGDRPSLIDHALTNQDDPRATASVIAAHVSDHDLTVVTMPFPRVRRKPRELTTRSMRHTDFDRLCLDLLTSDWSDMLNAEDVNTAYDAFLRTLNAAVDNHCPLKRVRFRHRECPWLTLSEDLLELQQQRDTARREWDAQRTADARKRYISLRRRFRAGLARARSEFFAARRPAKDMWKDLRSYAISSTKTSTSDINLDAASADQFNKYFAGVGRRIAEELAALPGDPAPPRPPAVVSAGFRVRPITLPELGLALRRMLEATRRSVPVRPIREWNELPAELRRVVGRRAFTSGVTAFLVSPP</sequence>
<dbReference type="EMBL" id="VIIS01000189">
    <property type="protein sequence ID" value="KAF0312154.1"/>
    <property type="molecule type" value="Genomic_DNA"/>
</dbReference>
<evidence type="ECO:0000313" key="2">
    <source>
        <dbReference type="EMBL" id="KAF0312154.1"/>
    </source>
</evidence>
<dbReference type="PANTHER" id="PTHR47510">
    <property type="entry name" value="REVERSE TRANSCRIPTASE DOMAIN-CONTAINING PROTEIN"/>
    <property type="match status" value="1"/>
</dbReference>
<dbReference type="AlphaFoldDB" id="A0A6A4X805"/>